<dbReference type="PANTHER" id="PTHR30069:SF53">
    <property type="entry name" value="COLICIN I RECEPTOR-RELATED"/>
    <property type="match status" value="1"/>
</dbReference>
<dbReference type="Gene3D" id="2.170.130.10">
    <property type="entry name" value="TonB-dependent receptor, plug domain"/>
    <property type="match status" value="1"/>
</dbReference>
<keyword evidence="5 12" id="KW-0732">Signal</keyword>
<dbReference type="GO" id="GO:0009279">
    <property type="term" value="C:cell outer membrane"/>
    <property type="evidence" value="ECO:0007669"/>
    <property type="project" value="UniProtKB-SubCell"/>
</dbReference>
<keyword evidence="6" id="KW-0406">Ion transport</keyword>
<keyword evidence="2 10" id="KW-0813">Transport</keyword>
<evidence type="ECO:0000256" key="5">
    <source>
        <dbReference type="ARBA" id="ARBA00022729"/>
    </source>
</evidence>
<name>A0A1D8IQT9_9GAMM</name>
<protein>
    <recommendedName>
        <fullName evidence="17">TonB-dependent receptor</fullName>
    </recommendedName>
</protein>
<evidence type="ECO:0000313" key="15">
    <source>
        <dbReference type="EMBL" id="AOU98734.1"/>
    </source>
</evidence>
<dbReference type="CDD" id="cd01347">
    <property type="entry name" value="ligand_gated_channel"/>
    <property type="match status" value="1"/>
</dbReference>
<dbReference type="KEGG" id="aprs:BI364_12855"/>
<evidence type="ECO:0000259" key="14">
    <source>
        <dbReference type="Pfam" id="PF07715"/>
    </source>
</evidence>
<evidence type="ECO:0000256" key="4">
    <source>
        <dbReference type="ARBA" id="ARBA00022692"/>
    </source>
</evidence>
<dbReference type="InterPro" id="IPR012910">
    <property type="entry name" value="Plug_dom"/>
</dbReference>
<evidence type="ECO:0000313" key="16">
    <source>
        <dbReference type="Proteomes" id="UP000095401"/>
    </source>
</evidence>
<sequence length="616" mass="66109">MHHRFVFIGSAGLALFSTLQVAQAAGQPPVLIITPTRFEQPASDAVVPTRVITHREIEASGASTVAGVLRFYPGFDTVASGGPGQLTSVFLQGTNSNMVKVLIDGVPVNDSTTGGAPWADMPAADIARIEVVKGPLSTLWGSNAIGGVVNIITRQPAGVGGHLAGAWGGWGTRTGSLGLHAANSHAAAGATVSHEHSAGTPPVQGMSQPAPYSNRTVTAYGDVHAGGAALRMNLWQSRGRGAYASGYPPYSPLGLSSQQYLHQTAALRFALPLTADWRVKGGVLQTRNVLNQDQPETSNPSAYDFAHSTRNQVFAELAYAAGGTRVLMGASHARSHAASLSYGTAYNDYRRTGAGYAEWQQRMGAWRLTTAVRRTDDSQFGGHDTWNLGVGYRLAANTTLDVSTGTGYRAPTFNDLYGYGGNPALKPEVSRSVQADLRTGLGAMGQLHLSAYQQDINELIETVLVNPTSYQYQNRNVQQARIRGVTAGWSWLRDGLSLALDATWQDPLNLSTGQRLLRRASHSYRARLAYDAGRWQLGSDWIYTGRRDDFSGQTLNPYVLGNLALTVRIDPAWVVRASVDNLLNTYYVPAYYGTGIAYLAPTRSAKVGVRYNFGTF</sequence>
<comment type="subcellular location">
    <subcellularLocation>
        <location evidence="1 10">Cell outer membrane</location>
        <topology evidence="1 10">Multi-pass membrane protein</topology>
    </subcellularLocation>
</comment>
<dbReference type="Proteomes" id="UP000095401">
    <property type="component" value="Chromosome"/>
</dbReference>
<organism evidence="15 16">
    <name type="scientific">Acidihalobacter yilgarnensis</name>
    <dbReference type="NCBI Taxonomy" id="2819280"/>
    <lineage>
        <taxon>Bacteria</taxon>
        <taxon>Pseudomonadati</taxon>
        <taxon>Pseudomonadota</taxon>
        <taxon>Gammaproteobacteria</taxon>
        <taxon>Chromatiales</taxon>
        <taxon>Ectothiorhodospiraceae</taxon>
        <taxon>Acidihalobacter</taxon>
    </lineage>
</organism>
<reference evidence="16" key="1">
    <citation type="submission" date="2016-09" db="EMBL/GenBank/DDBJ databases">
        <title>Acidihalobacter prosperus F5.</title>
        <authorList>
            <person name="Khaleque H.N."/>
            <person name="Ramsay J.P."/>
            <person name="Kaksonen A.H."/>
            <person name="Boxall N.J."/>
            <person name="Watkin E.L.J."/>
        </authorList>
    </citation>
    <scope>NUCLEOTIDE SEQUENCE [LARGE SCALE GENOMIC DNA]</scope>
    <source>
        <strain evidence="16">F5</strain>
    </source>
</reference>
<feature type="chain" id="PRO_5009108370" description="TonB-dependent receptor" evidence="12">
    <location>
        <begin position="25"/>
        <end position="616"/>
    </location>
</feature>
<proteinExistence type="inferred from homology"/>
<dbReference type="PROSITE" id="PS52016">
    <property type="entry name" value="TONB_DEPENDENT_REC_3"/>
    <property type="match status" value="1"/>
</dbReference>
<gene>
    <name evidence="15" type="ORF">BI364_12855</name>
</gene>
<evidence type="ECO:0000256" key="2">
    <source>
        <dbReference type="ARBA" id="ARBA00022448"/>
    </source>
</evidence>
<evidence type="ECO:0000256" key="6">
    <source>
        <dbReference type="ARBA" id="ARBA00023065"/>
    </source>
</evidence>
<feature type="domain" description="TonB-dependent receptor plug" evidence="14">
    <location>
        <begin position="43"/>
        <end position="148"/>
    </location>
</feature>
<evidence type="ECO:0000256" key="10">
    <source>
        <dbReference type="PROSITE-ProRule" id="PRU01360"/>
    </source>
</evidence>
<evidence type="ECO:0000256" key="3">
    <source>
        <dbReference type="ARBA" id="ARBA00022452"/>
    </source>
</evidence>
<evidence type="ECO:0000259" key="13">
    <source>
        <dbReference type="Pfam" id="PF00593"/>
    </source>
</evidence>
<dbReference type="GO" id="GO:0006811">
    <property type="term" value="P:monoatomic ion transport"/>
    <property type="evidence" value="ECO:0007669"/>
    <property type="project" value="UniProtKB-KW"/>
</dbReference>
<dbReference type="RefSeq" id="WP_070079091.1">
    <property type="nucleotide sequence ID" value="NZ_CP017415.1"/>
</dbReference>
<evidence type="ECO:0000256" key="11">
    <source>
        <dbReference type="RuleBase" id="RU003357"/>
    </source>
</evidence>
<dbReference type="AlphaFoldDB" id="A0A1D8IQT9"/>
<dbReference type="EMBL" id="CP017415">
    <property type="protein sequence ID" value="AOU98734.1"/>
    <property type="molecule type" value="Genomic_DNA"/>
</dbReference>
<dbReference type="Pfam" id="PF00593">
    <property type="entry name" value="TonB_dep_Rec_b-barrel"/>
    <property type="match status" value="1"/>
</dbReference>
<keyword evidence="4 10" id="KW-0812">Transmembrane</keyword>
<keyword evidence="9 10" id="KW-0998">Cell outer membrane</keyword>
<evidence type="ECO:0000256" key="8">
    <source>
        <dbReference type="ARBA" id="ARBA00023136"/>
    </source>
</evidence>
<dbReference type="GO" id="GO:0015889">
    <property type="term" value="P:cobalamin transport"/>
    <property type="evidence" value="ECO:0007669"/>
    <property type="project" value="TreeGrafter"/>
</dbReference>
<dbReference type="InterPro" id="IPR037066">
    <property type="entry name" value="Plug_dom_sf"/>
</dbReference>
<dbReference type="PANTHER" id="PTHR30069">
    <property type="entry name" value="TONB-DEPENDENT OUTER MEMBRANE RECEPTOR"/>
    <property type="match status" value="1"/>
</dbReference>
<feature type="domain" description="TonB-dependent receptor-like beta-barrel" evidence="13">
    <location>
        <begin position="242"/>
        <end position="582"/>
    </location>
</feature>
<evidence type="ECO:0000256" key="12">
    <source>
        <dbReference type="SAM" id="SignalP"/>
    </source>
</evidence>
<keyword evidence="16" id="KW-1185">Reference proteome</keyword>
<keyword evidence="7 11" id="KW-0798">TonB box</keyword>
<comment type="similarity">
    <text evidence="10 11">Belongs to the TonB-dependent receptor family.</text>
</comment>
<accession>A0A1D8IQT9</accession>
<keyword evidence="3 10" id="KW-1134">Transmembrane beta strand</keyword>
<evidence type="ECO:0000256" key="9">
    <source>
        <dbReference type="ARBA" id="ARBA00023237"/>
    </source>
</evidence>
<evidence type="ECO:0000256" key="7">
    <source>
        <dbReference type="ARBA" id="ARBA00023077"/>
    </source>
</evidence>
<feature type="signal peptide" evidence="12">
    <location>
        <begin position="1"/>
        <end position="24"/>
    </location>
</feature>
<evidence type="ECO:0008006" key="17">
    <source>
        <dbReference type="Google" id="ProtNLM"/>
    </source>
</evidence>
<dbReference type="InterPro" id="IPR000531">
    <property type="entry name" value="Beta-barrel_TonB"/>
</dbReference>
<dbReference type="Gene3D" id="2.40.170.20">
    <property type="entry name" value="TonB-dependent receptor, beta-barrel domain"/>
    <property type="match status" value="1"/>
</dbReference>
<dbReference type="Pfam" id="PF07715">
    <property type="entry name" value="Plug"/>
    <property type="match status" value="1"/>
</dbReference>
<evidence type="ECO:0000256" key="1">
    <source>
        <dbReference type="ARBA" id="ARBA00004571"/>
    </source>
</evidence>
<dbReference type="InterPro" id="IPR036942">
    <property type="entry name" value="Beta-barrel_TonB_sf"/>
</dbReference>
<keyword evidence="8 10" id="KW-0472">Membrane</keyword>
<dbReference type="InterPro" id="IPR039426">
    <property type="entry name" value="TonB-dep_rcpt-like"/>
</dbReference>
<dbReference type="SUPFAM" id="SSF56935">
    <property type="entry name" value="Porins"/>
    <property type="match status" value="1"/>
</dbReference>